<dbReference type="PANTHER" id="PTHR22849:SF163">
    <property type="entry name" value="U-BOX DOMAIN-CONTAINING PROTEIN"/>
    <property type="match status" value="1"/>
</dbReference>
<organism evidence="7 8">
    <name type="scientific">Adiantum capillus-veneris</name>
    <name type="common">Maidenhair fern</name>
    <dbReference type="NCBI Taxonomy" id="13818"/>
    <lineage>
        <taxon>Eukaryota</taxon>
        <taxon>Viridiplantae</taxon>
        <taxon>Streptophyta</taxon>
        <taxon>Embryophyta</taxon>
        <taxon>Tracheophyta</taxon>
        <taxon>Polypodiopsida</taxon>
        <taxon>Polypodiidae</taxon>
        <taxon>Polypodiales</taxon>
        <taxon>Pteridineae</taxon>
        <taxon>Pteridaceae</taxon>
        <taxon>Vittarioideae</taxon>
        <taxon>Adiantum</taxon>
    </lineage>
</organism>
<dbReference type="PANTHER" id="PTHR22849">
    <property type="entry name" value="WDSAM1 PROTEIN"/>
    <property type="match status" value="1"/>
</dbReference>
<dbReference type="Proteomes" id="UP000886520">
    <property type="component" value="Chromosome 4"/>
</dbReference>
<dbReference type="GO" id="GO:0016567">
    <property type="term" value="P:protein ubiquitination"/>
    <property type="evidence" value="ECO:0007669"/>
    <property type="project" value="InterPro"/>
</dbReference>
<keyword evidence="5" id="KW-0833">Ubl conjugation pathway</keyword>
<name>A0A9D4ZPN6_ADICA</name>
<proteinExistence type="predicted"/>
<gene>
    <name evidence="7" type="ORF">GOP47_0004535</name>
</gene>
<evidence type="ECO:0000256" key="2">
    <source>
        <dbReference type="ARBA" id="ARBA00004906"/>
    </source>
</evidence>
<dbReference type="AlphaFoldDB" id="A0A9D4ZPN6"/>
<evidence type="ECO:0000256" key="4">
    <source>
        <dbReference type="ARBA" id="ARBA00022679"/>
    </source>
</evidence>
<dbReference type="InterPro" id="IPR045210">
    <property type="entry name" value="RING-Ubox_PUB"/>
</dbReference>
<dbReference type="Pfam" id="PF25598">
    <property type="entry name" value="ARM_PUB"/>
    <property type="match status" value="1"/>
</dbReference>
<dbReference type="InterPro" id="IPR013083">
    <property type="entry name" value="Znf_RING/FYVE/PHD"/>
</dbReference>
<dbReference type="InterPro" id="IPR003613">
    <property type="entry name" value="Ubox_domain"/>
</dbReference>
<dbReference type="GO" id="GO:0061630">
    <property type="term" value="F:ubiquitin protein ligase activity"/>
    <property type="evidence" value="ECO:0007669"/>
    <property type="project" value="UniProtKB-EC"/>
</dbReference>
<dbReference type="InterPro" id="IPR045185">
    <property type="entry name" value="PUB22/23/24-like"/>
</dbReference>
<comment type="caution">
    <text evidence="7">The sequence shown here is derived from an EMBL/GenBank/DDBJ whole genome shotgun (WGS) entry which is preliminary data.</text>
</comment>
<dbReference type="Gene3D" id="3.30.40.10">
    <property type="entry name" value="Zinc/RING finger domain, C3HC4 (zinc finger)"/>
    <property type="match status" value="1"/>
</dbReference>
<dbReference type="PROSITE" id="PS51698">
    <property type="entry name" value="U_BOX"/>
    <property type="match status" value="1"/>
</dbReference>
<dbReference type="EC" id="2.3.2.27" evidence="3"/>
<keyword evidence="8" id="KW-1185">Reference proteome</keyword>
<dbReference type="SMART" id="SM00504">
    <property type="entry name" value="Ubox"/>
    <property type="match status" value="1"/>
</dbReference>
<evidence type="ECO:0000313" key="7">
    <source>
        <dbReference type="EMBL" id="KAI5081352.1"/>
    </source>
</evidence>
<protein>
    <recommendedName>
        <fullName evidence="3">RING-type E3 ubiquitin transferase</fullName>
        <ecNumber evidence="3">2.3.2.27</ecNumber>
    </recommendedName>
</protein>
<dbReference type="InterPro" id="IPR058678">
    <property type="entry name" value="ARM_PUB"/>
</dbReference>
<evidence type="ECO:0000256" key="1">
    <source>
        <dbReference type="ARBA" id="ARBA00000900"/>
    </source>
</evidence>
<evidence type="ECO:0000256" key="3">
    <source>
        <dbReference type="ARBA" id="ARBA00012483"/>
    </source>
</evidence>
<dbReference type="SUPFAM" id="SSF57850">
    <property type="entry name" value="RING/U-box"/>
    <property type="match status" value="1"/>
</dbReference>
<feature type="domain" description="U-box" evidence="6">
    <location>
        <begin position="14"/>
        <end position="90"/>
    </location>
</feature>
<dbReference type="EMBL" id="JABFUD020000004">
    <property type="protein sequence ID" value="KAI5081352.1"/>
    <property type="molecule type" value="Genomic_DNA"/>
</dbReference>
<comment type="pathway">
    <text evidence="2">Protein modification; protein ubiquitination.</text>
</comment>
<reference evidence="7" key="1">
    <citation type="submission" date="2021-01" db="EMBL/GenBank/DDBJ databases">
        <title>Adiantum capillus-veneris genome.</title>
        <authorList>
            <person name="Fang Y."/>
            <person name="Liao Q."/>
        </authorList>
    </citation>
    <scope>NUCLEOTIDE SEQUENCE</scope>
    <source>
        <strain evidence="7">H3</strain>
        <tissue evidence="7">Leaf</tissue>
    </source>
</reference>
<sequence>MGVASNGPLMVQIPVPSFFLCPISLELMTDPVTLSSGQTYDRKSIQKWLDDGNCSCPVTRIPINTEQEDPIPNHALRRMIQAWCVQNKSSGIERIHTPRQPPSLKDIPLLLDQIRIQHAAHDNGRHLCADALQKLCILALDRPKARLLLLRAGAPHIISLCLSKSLLVCRKTLPSVEVKDALHLLASLAEEAEACPRTSFSWEPACIDDVSALAEMIADERTKIELRRDAAVVLSKAADQLFDCMKREVGAIQGFMSRVVGLIREASAASMASLQYSCTSSSLDCGLAGLGLMLAVCKPCTKNRHLAFEVGALDALACLLGSLCPAAHLCPNAAHMRLAELGLKVWESLCKCAEGRAATWQSMGLLMQLMCNVSERATKYSIHILWLLLKFAPVGAPVAKIAFEQGAFLKAMAVAQGDASLRTRSLAGKIAKALSRFVIASHSHLYLE</sequence>
<evidence type="ECO:0000313" key="8">
    <source>
        <dbReference type="Proteomes" id="UP000886520"/>
    </source>
</evidence>
<dbReference type="CDD" id="cd16664">
    <property type="entry name" value="RING-Ubox_PUB"/>
    <property type="match status" value="1"/>
</dbReference>
<keyword evidence="4" id="KW-0808">Transferase</keyword>
<dbReference type="Pfam" id="PF04564">
    <property type="entry name" value="U-box"/>
    <property type="match status" value="1"/>
</dbReference>
<comment type="catalytic activity">
    <reaction evidence="1">
        <text>S-ubiquitinyl-[E2 ubiquitin-conjugating enzyme]-L-cysteine + [acceptor protein]-L-lysine = [E2 ubiquitin-conjugating enzyme]-L-cysteine + N(6)-ubiquitinyl-[acceptor protein]-L-lysine.</text>
        <dbReference type="EC" id="2.3.2.27"/>
    </reaction>
</comment>
<evidence type="ECO:0000259" key="6">
    <source>
        <dbReference type="PROSITE" id="PS51698"/>
    </source>
</evidence>
<dbReference type="FunFam" id="3.30.40.10:FF:000442">
    <property type="entry name" value="RING-type E3 ubiquitin transferase"/>
    <property type="match status" value="1"/>
</dbReference>
<evidence type="ECO:0000256" key="5">
    <source>
        <dbReference type="ARBA" id="ARBA00022786"/>
    </source>
</evidence>
<dbReference type="OrthoDB" id="10064100at2759"/>
<accession>A0A9D4ZPN6</accession>